<dbReference type="Proteomes" id="UP001145114">
    <property type="component" value="Unassembled WGS sequence"/>
</dbReference>
<accession>A0ACC1HC37</accession>
<feature type="non-terminal residue" evidence="1">
    <location>
        <position position="237"/>
    </location>
</feature>
<gene>
    <name evidence="1" type="primary">YME2_2</name>
    <name evidence="1" type="ORF">EV182_004678</name>
</gene>
<feature type="non-terminal residue" evidence="1">
    <location>
        <position position="1"/>
    </location>
</feature>
<organism evidence="1 2">
    <name type="scientific">Spiromyces aspiralis</name>
    <dbReference type="NCBI Taxonomy" id="68401"/>
    <lineage>
        <taxon>Eukaryota</taxon>
        <taxon>Fungi</taxon>
        <taxon>Fungi incertae sedis</taxon>
        <taxon>Zoopagomycota</taxon>
        <taxon>Kickxellomycotina</taxon>
        <taxon>Kickxellomycetes</taxon>
        <taxon>Kickxellales</taxon>
        <taxon>Kickxellaceae</taxon>
        <taxon>Spiromyces</taxon>
    </lineage>
</organism>
<comment type="caution">
    <text evidence="1">The sequence shown here is derived from an EMBL/GenBank/DDBJ whole genome shotgun (WGS) entry which is preliminary data.</text>
</comment>
<evidence type="ECO:0000313" key="1">
    <source>
        <dbReference type="EMBL" id="KAJ1673727.1"/>
    </source>
</evidence>
<dbReference type="EMBL" id="JAMZIH010006633">
    <property type="protein sequence ID" value="KAJ1673727.1"/>
    <property type="molecule type" value="Genomic_DNA"/>
</dbReference>
<proteinExistence type="predicted"/>
<evidence type="ECO:0000313" key="2">
    <source>
        <dbReference type="Proteomes" id="UP001145114"/>
    </source>
</evidence>
<name>A0ACC1HC37_9FUNG</name>
<protein>
    <submittedName>
        <fullName evidence="1">Mitochondrial escape protein 2</fullName>
    </submittedName>
</protein>
<keyword evidence="2" id="KW-1185">Reference proteome</keyword>
<sequence>PADPYPLYHEAAIYLDNVYPLKFSRFDFRPALYAMKMHNQSIDKSCNYIPENLPFEFRVKRIVPRLRDGGTLMYFQYKEDTSAHSGGGLEKGGQNAVGIIVDRIRQHLVNVNKRKWFNFNHVRAFRVLGDPFDEDIMNRYPSSKLKVSFSGPNMTVEQLFSEFRQFGRIYDITMQPMTDKEVPRWAVVNFVHLRSATSALNCVHRHLLGSTVLCVSYVKTQREHIVYEWVRSHSKFV</sequence>
<reference evidence="1" key="1">
    <citation type="submission" date="2022-06" db="EMBL/GenBank/DDBJ databases">
        <title>Phylogenomic reconstructions and comparative analyses of Kickxellomycotina fungi.</title>
        <authorList>
            <person name="Reynolds N.K."/>
            <person name="Stajich J.E."/>
            <person name="Barry K."/>
            <person name="Grigoriev I.V."/>
            <person name="Crous P."/>
            <person name="Smith M.E."/>
        </authorList>
    </citation>
    <scope>NUCLEOTIDE SEQUENCE</scope>
    <source>
        <strain evidence="1">RSA 2271</strain>
    </source>
</reference>